<dbReference type="Proteomes" id="UP001175271">
    <property type="component" value="Unassembled WGS sequence"/>
</dbReference>
<dbReference type="AlphaFoldDB" id="A0AA39GTU3"/>
<organism evidence="2 3">
    <name type="scientific">Steinernema hermaphroditum</name>
    <dbReference type="NCBI Taxonomy" id="289476"/>
    <lineage>
        <taxon>Eukaryota</taxon>
        <taxon>Metazoa</taxon>
        <taxon>Ecdysozoa</taxon>
        <taxon>Nematoda</taxon>
        <taxon>Chromadorea</taxon>
        <taxon>Rhabditida</taxon>
        <taxon>Tylenchina</taxon>
        <taxon>Panagrolaimomorpha</taxon>
        <taxon>Strongyloidoidea</taxon>
        <taxon>Steinernematidae</taxon>
        <taxon>Steinernema</taxon>
    </lineage>
</organism>
<evidence type="ECO:0000313" key="3">
    <source>
        <dbReference type="Proteomes" id="UP001175271"/>
    </source>
</evidence>
<reference evidence="2" key="1">
    <citation type="submission" date="2023-06" db="EMBL/GenBank/DDBJ databases">
        <title>Genomic analysis of the entomopathogenic nematode Steinernema hermaphroditum.</title>
        <authorList>
            <person name="Schwarz E.M."/>
            <person name="Heppert J.K."/>
            <person name="Baniya A."/>
            <person name="Schwartz H.T."/>
            <person name="Tan C.-H."/>
            <person name="Antoshechkin I."/>
            <person name="Sternberg P.W."/>
            <person name="Goodrich-Blair H."/>
            <person name="Dillman A.R."/>
        </authorList>
    </citation>
    <scope>NUCLEOTIDE SEQUENCE</scope>
    <source>
        <strain evidence="2">PS9179</strain>
        <tissue evidence="2">Whole animal</tissue>
    </source>
</reference>
<feature type="region of interest" description="Disordered" evidence="1">
    <location>
        <begin position="292"/>
        <end position="326"/>
    </location>
</feature>
<proteinExistence type="predicted"/>
<feature type="region of interest" description="Disordered" evidence="1">
    <location>
        <begin position="78"/>
        <end position="117"/>
    </location>
</feature>
<protein>
    <submittedName>
        <fullName evidence="2">Uncharacterized protein</fullName>
    </submittedName>
</protein>
<feature type="compositionally biased region" description="Basic and acidic residues" evidence="1">
    <location>
        <begin position="317"/>
        <end position="326"/>
    </location>
</feature>
<name>A0AA39GTU3_9BILA</name>
<evidence type="ECO:0000313" key="2">
    <source>
        <dbReference type="EMBL" id="KAK0393026.1"/>
    </source>
</evidence>
<dbReference type="EMBL" id="JAUCMV010000005">
    <property type="protein sequence ID" value="KAK0393026.1"/>
    <property type="molecule type" value="Genomic_DNA"/>
</dbReference>
<sequence length="326" mass="36350">MCTLPSGADLDKEKQRYPGLLGAGFPSAFLGMPPTATPPTSSSVFPPNISHFQSFLNPHFQQYCATFLQHQNLIQQFAQQQNQSSPQGRIDLSPSISDSQRSTVDSPSTKKLPTDNEGNAMCPVCDVKLPVDEDWLRHLESEKANLLKSIETLKEYKPSTVDVLNLACAANDGRRKREYELHRIKNNQQKRLAAKSILVRETLTPFSRQSNDSGSNCCSPSGKIDQLFRSSTFCKTCERHHEFLVISNQFDEPRCQDCYMKLRHQAGALPSTITQSPIESLSPLMHEKFTSSPLDIILSGNGSESRQSNDSSETSEPDEKRAKPNC</sequence>
<feature type="compositionally biased region" description="Polar residues" evidence="1">
    <location>
        <begin position="94"/>
        <end position="111"/>
    </location>
</feature>
<feature type="compositionally biased region" description="Low complexity" evidence="1">
    <location>
        <begin position="78"/>
        <end position="87"/>
    </location>
</feature>
<comment type="caution">
    <text evidence="2">The sequence shown here is derived from an EMBL/GenBank/DDBJ whole genome shotgun (WGS) entry which is preliminary data.</text>
</comment>
<gene>
    <name evidence="2" type="ORF">QR680_000021</name>
</gene>
<feature type="compositionally biased region" description="Polar residues" evidence="1">
    <location>
        <begin position="300"/>
        <end position="314"/>
    </location>
</feature>
<accession>A0AA39GTU3</accession>
<evidence type="ECO:0000256" key="1">
    <source>
        <dbReference type="SAM" id="MobiDB-lite"/>
    </source>
</evidence>
<keyword evidence="3" id="KW-1185">Reference proteome</keyword>